<reference evidence="3" key="1">
    <citation type="submission" date="2021-04" db="EMBL/GenBank/DDBJ databases">
        <title>Luteolibacter sp. 32A isolated from the skin of an Anderson's salamander (Ambystoma andersonii).</title>
        <authorList>
            <person name="Spergser J."/>
            <person name="Busse H.-J."/>
        </authorList>
    </citation>
    <scope>NUCLEOTIDE SEQUENCE</scope>
    <source>
        <strain evidence="3">32A</strain>
    </source>
</reference>
<dbReference type="RefSeq" id="WP_211633892.1">
    <property type="nucleotide sequence ID" value="NZ_CP073100.1"/>
</dbReference>
<dbReference type="EMBL" id="CP073100">
    <property type="protein sequence ID" value="QUE52640.1"/>
    <property type="molecule type" value="Genomic_DNA"/>
</dbReference>
<accession>A0A975J247</accession>
<gene>
    <name evidence="3" type="ORF">KBB96_07025</name>
</gene>
<evidence type="ECO:0000313" key="4">
    <source>
        <dbReference type="Proteomes" id="UP000676169"/>
    </source>
</evidence>
<organism evidence="3 4">
    <name type="scientific">Luteolibacter ambystomatis</name>
    <dbReference type="NCBI Taxonomy" id="2824561"/>
    <lineage>
        <taxon>Bacteria</taxon>
        <taxon>Pseudomonadati</taxon>
        <taxon>Verrucomicrobiota</taxon>
        <taxon>Verrucomicrobiia</taxon>
        <taxon>Verrucomicrobiales</taxon>
        <taxon>Verrucomicrobiaceae</taxon>
        <taxon>Luteolibacter</taxon>
    </lineage>
</organism>
<keyword evidence="2" id="KW-0812">Transmembrane</keyword>
<feature type="compositionally biased region" description="Polar residues" evidence="1">
    <location>
        <begin position="200"/>
        <end position="216"/>
    </location>
</feature>
<keyword evidence="2" id="KW-0472">Membrane</keyword>
<feature type="transmembrane region" description="Helical" evidence="2">
    <location>
        <begin position="15"/>
        <end position="38"/>
    </location>
</feature>
<protein>
    <submittedName>
        <fullName evidence="3">Uncharacterized protein</fullName>
    </submittedName>
</protein>
<evidence type="ECO:0000256" key="2">
    <source>
        <dbReference type="SAM" id="Phobius"/>
    </source>
</evidence>
<feature type="region of interest" description="Disordered" evidence="1">
    <location>
        <begin position="188"/>
        <end position="216"/>
    </location>
</feature>
<evidence type="ECO:0000256" key="1">
    <source>
        <dbReference type="SAM" id="MobiDB-lite"/>
    </source>
</evidence>
<evidence type="ECO:0000313" key="3">
    <source>
        <dbReference type="EMBL" id="QUE52640.1"/>
    </source>
</evidence>
<dbReference type="KEGG" id="lamb:KBB96_07025"/>
<proteinExistence type="predicted"/>
<sequence>MTFLSDSFSANPSTLVPLAAAGVAASVAFLVGVLTQFATSKREQTKLLIAKLEELYLLLNKSAQDNVARFDAVDKWFHGKPDEKFEIQKIDDLYGLNHNKKIIMFIRLYFPQLSFLHQQLFHAQQDLNSLCYSLLAGQPARFESFKVAVGRIGHFLRLIESEIISNRKKLTSDYWILCRYKGTPQTELEYVHNPPPGPVSTRSDQSATPQAAASKA</sequence>
<dbReference type="Proteomes" id="UP000676169">
    <property type="component" value="Chromosome"/>
</dbReference>
<dbReference type="AlphaFoldDB" id="A0A975J247"/>
<name>A0A975J247_9BACT</name>
<keyword evidence="2" id="KW-1133">Transmembrane helix</keyword>
<keyword evidence="4" id="KW-1185">Reference proteome</keyword>